<name>A0A6J4IIJ1_9ACTN</name>
<evidence type="ECO:0000256" key="1">
    <source>
        <dbReference type="SAM" id="MobiDB-lite"/>
    </source>
</evidence>
<accession>A0A6J4IIJ1</accession>
<feature type="region of interest" description="Disordered" evidence="1">
    <location>
        <begin position="1"/>
        <end position="77"/>
    </location>
</feature>
<dbReference type="GO" id="GO:0003677">
    <property type="term" value="F:DNA binding"/>
    <property type="evidence" value="ECO:0007669"/>
    <property type="project" value="UniProtKB-KW"/>
</dbReference>
<proteinExistence type="predicted"/>
<dbReference type="AlphaFoldDB" id="A0A6J4IIJ1"/>
<feature type="non-terminal residue" evidence="2">
    <location>
        <position position="77"/>
    </location>
</feature>
<reference evidence="2" key="1">
    <citation type="submission" date="2020-02" db="EMBL/GenBank/DDBJ databases">
        <authorList>
            <person name="Meier V. D."/>
        </authorList>
    </citation>
    <scope>NUCLEOTIDE SEQUENCE</scope>
    <source>
        <strain evidence="2">AVDCRST_MAG52</strain>
    </source>
</reference>
<organism evidence="2">
    <name type="scientific">uncultured Blastococcus sp</name>
    <dbReference type="NCBI Taxonomy" id="217144"/>
    <lineage>
        <taxon>Bacteria</taxon>
        <taxon>Bacillati</taxon>
        <taxon>Actinomycetota</taxon>
        <taxon>Actinomycetes</taxon>
        <taxon>Geodermatophilales</taxon>
        <taxon>Geodermatophilaceae</taxon>
        <taxon>Blastococcus</taxon>
        <taxon>environmental samples</taxon>
    </lineage>
</organism>
<sequence length="77" mass="8564">AHSPLPDPRRRRRDPQRLVVTGVRPGAAQGTDRHPDRRARSVAGRGRRARALHPAEVRRGTRRFGPGRGADHPVRGL</sequence>
<keyword evidence="2" id="KW-0238">DNA-binding</keyword>
<dbReference type="EMBL" id="CADCTN010000152">
    <property type="protein sequence ID" value="CAA9251356.1"/>
    <property type="molecule type" value="Genomic_DNA"/>
</dbReference>
<evidence type="ECO:0000313" key="2">
    <source>
        <dbReference type="EMBL" id="CAA9251356.1"/>
    </source>
</evidence>
<protein>
    <submittedName>
        <fullName evidence="2">Excisionase/Xis, DNA-binding</fullName>
    </submittedName>
</protein>
<gene>
    <name evidence="2" type="ORF">AVDCRST_MAG52-2092</name>
</gene>
<feature type="non-terminal residue" evidence="2">
    <location>
        <position position="1"/>
    </location>
</feature>